<evidence type="ECO:0000259" key="3">
    <source>
        <dbReference type="Pfam" id="PF12682"/>
    </source>
</evidence>
<name>A0A248JN20_9PROT</name>
<evidence type="ECO:0000313" key="4">
    <source>
        <dbReference type="EMBL" id="ASG19926.1"/>
    </source>
</evidence>
<dbReference type="SUPFAM" id="SSF52218">
    <property type="entry name" value="Flavoproteins"/>
    <property type="match status" value="1"/>
</dbReference>
<dbReference type="Gene3D" id="3.40.50.360">
    <property type="match status" value="1"/>
</dbReference>
<organism evidence="4 5">
    <name type="scientific">Nitrospirillum viridazoti CBAmc</name>
    <dbReference type="NCBI Taxonomy" id="1441467"/>
    <lineage>
        <taxon>Bacteria</taxon>
        <taxon>Pseudomonadati</taxon>
        <taxon>Pseudomonadota</taxon>
        <taxon>Alphaproteobacteria</taxon>
        <taxon>Rhodospirillales</taxon>
        <taxon>Azospirillaceae</taxon>
        <taxon>Nitrospirillum</taxon>
        <taxon>Nitrospirillum viridazoti</taxon>
    </lineage>
</organism>
<dbReference type="EMBL" id="CP022110">
    <property type="protein sequence ID" value="ASG19926.1"/>
    <property type="molecule type" value="Genomic_DNA"/>
</dbReference>
<dbReference type="InterPro" id="IPR029039">
    <property type="entry name" value="Flavoprotein-like_sf"/>
</dbReference>
<sequence length="173" mass="18930">MAVLIAFYSLTGTTRTVVAELARHLQADIEEIRCKRYGVSFTGWWRAAADSWRGRLPGIAPATHTARNYDLVVLAGPIWAWHPCPPLRAYVRRERADLPETALLLTHGGSAGQQSLDALQAWVGKPPKARVTITAAEMKSGTYAETVAHFAQTIRPRPPLAPVPPAHVPEVLP</sequence>
<dbReference type="KEGG" id="nao:Y958_03090"/>
<dbReference type="Proteomes" id="UP000197153">
    <property type="component" value="Chromosome 1"/>
</dbReference>
<evidence type="ECO:0000256" key="2">
    <source>
        <dbReference type="ARBA" id="ARBA00022643"/>
    </source>
</evidence>
<evidence type="ECO:0000256" key="1">
    <source>
        <dbReference type="ARBA" id="ARBA00022630"/>
    </source>
</evidence>
<protein>
    <recommendedName>
        <fullName evidence="3">Flavodoxin-like domain-containing protein</fullName>
    </recommendedName>
</protein>
<feature type="domain" description="Flavodoxin-like" evidence="3">
    <location>
        <begin position="3"/>
        <end position="86"/>
    </location>
</feature>
<proteinExistence type="predicted"/>
<dbReference type="GO" id="GO:0010181">
    <property type="term" value="F:FMN binding"/>
    <property type="evidence" value="ECO:0007669"/>
    <property type="project" value="InterPro"/>
</dbReference>
<reference evidence="4 5" key="1">
    <citation type="submission" date="2017-06" db="EMBL/GenBank/DDBJ databases">
        <title>Complete genome sequence of Nitrospirillum amazonense strain CBAmC, an endophytic nitrogen-fixing and plant growth-promoting bacterium, isolated from sugarcane.</title>
        <authorList>
            <person name="Schwab S."/>
            <person name="dos Santos Teixeira K.R."/>
            <person name="Simoes Araujo J.L."/>
            <person name="Soares Vidal M."/>
            <person name="Borges de Freitas H.R."/>
            <person name="Rivello Crivelaro A.L."/>
            <person name="Bueno de Camargo Nunes A."/>
            <person name="dos Santos C.M."/>
            <person name="Palmeira da Silva Rosa D."/>
            <person name="da Silva Padilha D."/>
            <person name="da Silva E."/>
            <person name="Araujo Terra L."/>
            <person name="Soares Mendes V."/>
            <person name="Farinelli L."/>
            <person name="Magalhaes Cruz L."/>
            <person name="Baldani J.I."/>
        </authorList>
    </citation>
    <scope>NUCLEOTIDE SEQUENCE [LARGE SCALE GENOMIC DNA]</scope>
    <source>
        <strain evidence="4 5">CBAmC</strain>
    </source>
</reference>
<dbReference type="InterPro" id="IPR008254">
    <property type="entry name" value="Flavodoxin/NO_synth"/>
</dbReference>
<accession>A0A248JN20</accession>
<dbReference type="AlphaFoldDB" id="A0A248JN20"/>
<gene>
    <name evidence="4" type="ORF">Y958_03090</name>
</gene>
<evidence type="ECO:0000313" key="5">
    <source>
        <dbReference type="Proteomes" id="UP000197153"/>
    </source>
</evidence>
<keyword evidence="2" id="KW-0288">FMN</keyword>
<dbReference type="Pfam" id="PF12682">
    <property type="entry name" value="Flavodoxin_4"/>
    <property type="match status" value="1"/>
</dbReference>
<keyword evidence="1" id="KW-0285">Flavoprotein</keyword>
<keyword evidence="5" id="KW-1185">Reference proteome</keyword>
<dbReference type="RefSeq" id="WP_088870868.1">
    <property type="nucleotide sequence ID" value="NZ_CP022110.1"/>
</dbReference>